<sequence>DPHPEDDDDISTAPFTSQPAFGKGLWRHPINFIPASSSTSAPTPPSSTPLSIADAYLAIVCPSSAANPEPDHPTCPTCAHPIKEADSRAHYLSLVHQLSLPRTPTPSAIDRSRMGLKYMEKHGFDVDARKGLGTTGEGRLYPIVPKEKRDLHGIGVQVQGPEEGGEKGRGVAKARVVERLDAGKIQKRARAEKKRDERLRRMFYEDEKVGKYLGDL</sequence>
<gene>
    <name evidence="2" type="ORF">K491DRAFT_575759</name>
</gene>
<accession>A0A6A6SLP0</accession>
<dbReference type="Proteomes" id="UP000799324">
    <property type="component" value="Unassembled WGS sequence"/>
</dbReference>
<evidence type="ECO:0000313" key="2">
    <source>
        <dbReference type="EMBL" id="KAF2648372.1"/>
    </source>
</evidence>
<name>A0A6A6SLP0_9PLEO</name>
<protein>
    <recommendedName>
        <fullName evidence="4">G-patch domain-containing protein</fullName>
    </recommendedName>
</protein>
<feature type="non-terminal residue" evidence="2">
    <location>
        <position position="1"/>
    </location>
</feature>
<feature type="non-terminal residue" evidence="2">
    <location>
        <position position="216"/>
    </location>
</feature>
<dbReference type="OrthoDB" id="20282at2759"/>
<dbReference type="PANTHER" id="PTHR20923">
    <property type="entry name" value="BAT4 PROTEIN-RELATED"/>
    <property type="match status" value="1"/>
</dbReference>
<proteinExistence type="predicted"/>
<dbReference type="InterPro" id="IPR039146">
    <property type="entry name" value="GPANK1"/>
</dbReference>
<evidence type="ECO:0008006" key="4">
    <source>
        <dbReference type="Google" id="ProtNLM"/>
    </source>
</evidence>
<reference evidence="2" key="1">
    <citation type="journal article" date="2020" name="Stud. Mycol.">
        <title>101 Dothideomycetes genomes: a test case for predicting lifestyles and emergence of pathogens.</title>
        <authorList>
            <person name="Haridas S."/>
            <person name="Albert R."/>
            <person name="Binder M."/>
            <person name="Bloem J."/>
            <person name="Labutti K."/>
            <person name="Salamov A."/>
            <person name="Andreopoulos B."/>
            <person name="Baker S."/>
            <person name="Barry K."/>
            <person name="Bills G."/>
            <person name="Bluhm B."/>
            <person name="Cannon C."/>
            <person name="Castanera R."/>
            <person name="Culley D."/>
            <person name="Daum C."/>
            <person name="Ezra D."/>
            <person name="Gonzalez J."/>
            <person name="Henrissat B."/>
            <person name="Kuo A."/>
            <person name="Liang C."/>
            <person name="Lipzen A."/>
            <person name="Lutzoni F."/>
            <person name="Magnuson J."/>
            <person name="Mondo S."/>
            <person name="Nolan M."/>
            <person name="Ohm R."/>
            <person name="Pangilinan J."/>
            <person name="Park H.-J."/>
            <person name="Ramirez L."/>
            <person name="Alfaro M."/>
            <person name="Sun H."/>
            <person name="Tritt A."/>
            <person name="Yoshinaga Y."/>
            <person name="Zwiers L.-H."/>
            <person name="Turgeon B."/>
            <person name="Goodwin S."/>
            <person name="Spatafora J."/>
            <person name="Crous P."/>
            <person name="Grigoriev I."/>
        </authorList>
    </citation>
    <scope>NUCLEOTIDE SEQUENCE</scope>
    <source>
        <strain evidence="2">CBS 122681</strain>
    </source>
</reference>
<feature type="compositionally biased region" description="Acidic residues" evidence="1">
    <location>
        <begin position="1"/>
        <end position="10"/>
    </location>
</feature>
<organism evidence="2 3">
    <name type="scientific">Lophiostoma macrostomum CBS 122681</name>
    <dbReference type="NCBI Taxonomy" id="1314788"/>
    <lineage>
        <taxon>Eukaryota</taxon>
        <taxon>Fungi</taxon>
        <taxon>Dikarya</taxon>
        <taxon>Ascomycota</taxon>
        <taxon>Pezizomycotina</taxon>
        <taxon>Dothideomycetes</taxon>
        <taxon>Pleosporomycetidae</taxon>
        <taxon>Pleosporales</taxon>
        <taxon>Lophiostomataceae</taxon>
        <taxon>Lophiostoma</taxon>
    </lineage>
</organism>
<dbReference type="PANTHER" id="PTHR20923:SF1">
    <property type="entry name" value="G PATCH DOMAIN AND ANKYRIN REPEAT-CONTAINING PROTEIN 1"/>
    <property type="match status" value="1"/>
</dbReference>
<feature type="region of interest" description="Disordered" evidence="1">
    <location>
        <begin position="1"/>
        <end position="22"/>
    </location>
</feature>
<dbReference type="EMBL" id="MU004542">
    <property type="protein sequence ID" value="KAF2648372.1"/>
    <property type="molecule type" value="Genomic_DNA"/>
</dbReference>
<evidence type="ECO:0000256" key="1">
    <source>
        <dbReference type="SAM" id="MobiDB-lite"/>
    </source>
</evidence>
<evidence type="ECO:0000313" key="3">
    <source>
        <dbReference type="Proteomes" id="UP000799324"/>
    </source>
</evidence>
<keyword evidence="3" id="KW-1185">Reference proteome</keyword>
<dbReference type="AlphaFoldDB" id="A0A6A6SLP0"/>